<name>A0A8J2J919_9HEXA</name>
<dbReference type="PROSITE" id="PS50866">
    <property type="entry name" value="GOLD"/>
    <property type="match status" value="1"/>
</dbReference>
<feature type="non-terminal residue" evidence="3">
    <location>
        <position position="1"/>
    </location>
</feature>
<evidence type="ECO:0000259" key="1">
    <source>
        <dbReference type="PROSITE" id="PS50191"/>
    </source>
</evidence>
<evidence type="ECO:0000313" key="3">
    <source>
        <dbReference type="EMBL" id="CAG7681854.1"/>
    </source>
</evidence>
<dbReference type="PROSITE" id="PS50191">
    <property type="entry name" value="CRAL_TRIO"/>
    <property type="match status" value="1"/>
</dbReference>
<keyword evidence="4" id="KW-1185">Reference proteome</keyword>
<accession>A0A8J2J919</accession>
<dbReference type="PANTHER" id="PTHR23324:SF83">
    <property type="entry name" value="SEC14-LIKE PROTEIN 2"/>
    <property type="match status" value="1"/>
</dbReference>
<proteinExistence type="predicted"/>
<dbReference type="OrthoDB" id="1434354at2759"/>
<evidence type="ECO:0008006" key="5">
    <source>
        <dbReference type="Google" id="ProtNLM"/>
    </source>
</evidence>
<dbReference type="SMART" id="SM00516">
    <property type="entry name" value="SEC14"/>
    <property type="match status" value="1"/>
</dbReference>
<gene>
    <name evidence="3" type="ORF">AFUS01_LOCUS2866</name>
</gene>
<feature type="domain" description="GOLD" evidence="2">
    <location>
        <begin position="163"/>
        <end position="271"/>
    </location>
</feature>
<dbReference type="PANTHER" id="PTHR23324">
    <property type="entry name" value="SEC14 RELATED PROTEIN"/>
    <property type="match status" value="1"/>
</dbReference>
<dbReference type="GO" id="GO:0005737">
    <property type="term" value="C:cytoplasm"/>
    <property type="evidence" value="ECO:0007669"/>
    <property type="project" value="TreeGrafter"/>
</dbReference>
<feature type="domain" description="CRAL-TRIO" evidence="1">
    <location>
        <begin position="1"/>
        <end position="155"/>
    </location>
</feature>
<protein>
    <recommendedName>
        <fullName evidence="5">SEC14-like protein 2</fullName>
    </recommendedName>
</protein>
<evidence type="ECO:0000259" key="2">
    <source>
        <dbReference type="PROSITE" id="PS50866"/>
    </source>
</evidence>
<dbReference type="Proteomes" id="UP000708208">
    <property type="component" value="Unassembled WGS sequence"/>
</dbReference>
<dbReference type="InterPro" id="IPR051064">
    <property type="entry name" value="SEC14/CRAL-TRIO_domain"/>
</dbReference>
<dbReference type="Pfam" id="PF00650">
    <property type="entry name" value="CRAL_TRIO"/>
    <property type="match status" value="1"/>
</dbReference>
<sequence length="284" mass="32291">GVLGFGKWDIRKFIEKGQRAEFIRYVDQVYIKALDMMKGRVTRDGVPVTQFVVVYDMDGLSMRTLTSYTALDTILETLKRFEANHPETMKRGYVVNATAVFTMLFALVKPLLSQRTFGKIDVFGFNSNKWKPVLLEAIPSDILPVCLGGNNVSSVINNGKRDKRTILQRLNSMNPGFKSLRVKAGETIPLEINVSTPDTVLSWEFQTENHDIGYSIFYEGKEEVVPFSRVDSQLKEVKGSIICRHPGRYVIAFDNTYSRLRAKSVLYKISLSTKMIEDPTSMMY</sequence>
<evidence type="ECO:0000313" key="4">
    <source>
        <dbReference type="Proteomes" id="UP000708208"/>
    </source>
</evidence>
<dbReference type="CDD" id="cd00170">
    <property type="entry name" value="SEC14"/>
    <property type="match status" value="1"/>
</dbReference>
<dbReference type="InterPro" id="IPR009038">
    <property type="entry name" value="GOLD_dom"/>
</dbReference>
<reference evidence="3" key="1">
    <citation type="submission" date="2021-06" db="EMBL/GenBank/DDBJ databases">
        <authorList>
            <person name="Hodson N. C."/>
            <person name="Mongue J. A."/>
            <person name="Jaron S. K."/>
        </authorList>
    </citation>
    <scope>NUCLEOTIDE SEQUENCE</scope>
</reference>
<organism evidence="3 4">
    <name type="scientific">Allacma fusca</name>
    <dbReference type="NCBI Taxonomy" id="39272"/>
    <lineage>
        <taxon>Eukaryota</taxon>
        <taxon>Metazoa</taxon>
        <taxon>Ecdysozoa</taxon>
        <taxon>Arthropoda</taxon>
        <taxon>Hexapoda</taxon>
        <taxon>Collembola</taxon>
        <taxon>Symphypleona</taxon>
        <taxon>Sminthuridae</taxon>
        <taxon>Allacma</taxon>
    </lineage>
</organism>
<dbReference type="AlphaFoldDB" id="A0A8J2J919"/>
<comment type="caution">
    <text evidence="3">The sequence shown here is derived from an EMBL/GenBank/DDBJ whole genome shotgun (WGS) entry which is preliminary data.</text>
</comment>
<dbReference type="EMBL" id="CAJVCH010016792">
    <property type="protein sequence ID" value="CAG7681854.1"/>
    <property type="molecule type" value="Genomic_DNA"/>
</dbReference>
<dbReference type="InterPro" id="IPR001251">
    <property type="entry name" value="CRAL-TRIO_dom"/>
</dbReference>